<evidence type="ECO:0000313" key="2">
    <source>
        <dbReference type="Proteomes" id="UP001239169"/>
    </source>
</evidence>
<accession>A0ABY8R747</accession>
<dbReference type="Proteomes" id="UP001239169">
    <property type="component" value="Plasmid unnamed1"/>
</dbReference>
<evidence type="ECO:0000313" key="1">
    <source>
        <dbReference type="EMBL" id="WGX77377.1"/>
    </source>
</evidence>
<protein>
    <recommendedName>
        <fullName evidence="3">Phage tail protein</fullName>
    </recommendedName>
</protein>
<geneLocation type="plasmid" evidence="1 2">
    <name>unnamed1</name>
</geneLocation>
<organism evidence="1 2">
    <name type="scientific">Paraclostridium bifermentans</name>
    <name type="common">Clostridium bifermentans</name>
    <dbReference type="NCBI Taxonomy" id="1490"/>
    <lineage>
        <taxon>Bacteria</taxon>
        <taxon>Bacillati</taxon>
        <taxon>Bacillota</taxon>
        <taxon>Clostridia</taxon>
        <taxon>Peptostreptococcales</taxon>
        <taxon>Peptostreptococcaceae</taxon>
        <taxon>Paraclostridium</taxon>
    </lineage>
</organism>
<dbReference type="EMBL" id="CP124686">
    <property type="protein sequence ID" value="WGX77377.1"/>
    <property type="molecule type" value="Genomic_DNA"/>
</dbReference>
<reference evidence="1 2" key="1">
    <citation type="submission" date="2023-04" db="EMBL/GenBank/DDBJ databases">
        <title>Bacteria Genome Submission.</title>
        <authorList>
            <person name="Isaac P."/>
        </authorList>
    </citation>
    <scope>NUCLEOTIDE SEQUENCE [LARGE SCALE GENOMIC DNA]</scope>
    <source>
        <strain evidence="1 2">SampleS7P1</strain>
        <plasmid evidence="1 2">unnamed1</plasmid>
    </source>
</reference>
<keyword evidence="2" id="KW-1185">Reference proteome</keyword>
<evidence type="ECO:0008006" key="3">
    <source>
        <dbReference type="Google" id="ProtNLM"/>
    </source>
</evidence>
<proteinExistence type="predicted"/>
<sequence>MYQSSSSYNFDETTGVQVSENGREIDSTFLFTGSKDLIQRNISRFIENIKSSIIESCSFFYKVNFNGSAKPDVFTNNSVKLSLKLDLKDVYETEKSIQINTTNTININSPKVCDAILEVSSQTNVIKCTISINSKEILIKNIKGGEPIYIGDGKIISNNTSKIGDVELWEFPILYPGYNYISVDREDVNLTIRYCERW</sequence>
<gene>
    <name evidence="1" type="ORF">QJS64_19410</name>
</gene>
<keyword evidence="1" id="KW-0614">Plasmid</keyword>
<name>A0ABY8R747_PARBF</name>